<dbReference type="Proteomes" id="UP000826195">
    <property type="component" value="Unassembled WGS sequence"/>
</dbReference>
<feature type="region of interest" description="Disordered" evidence="3">
    <location>
        <begin position="167"/>
        <end position="228"/>
    </location>
</feature>
<dbReference type="GO" id="GO:0008270">
    <property type="term" value="F:zinc ion binding"/>
    <property type="evidence" value="ECO:0007669"/>
    <property type="project" value="UniProtKB-KW"/>
</dbReference>
<feature type="region of interest" description="Disordered" evidence="3">
    <location>
        <begin position="1"/>
        <end position="52"/>
    </location>
</feature>
<feature type="coiled-coil region" evidence="2">
    <location>
        <begin position="1581"/>
        <end position="1632"/>
    </location>
</feature>
<evidence type="ECO:0000259" key="4">
    <source>
        <dbReference type="PROSITE" id="PS50103"/>
    </source>
</evidence>
<dbReference type="EMBL" id="JAHXZJ010001864">
    <property type="protein sequence ID" value="KAH0550647.1"/>
    <property type="molecule type" value="Genomic_DNA"/>
</dbReference>
<feature type="compositionally biased region" description="Acidic residues" evidence="3">
    <location>
        <begin position="1"/>
        <end position="11"/>
    </location>
</feature>
<accession>A0AAV7IIA9</accession>
<keyword evidence="1" id="KW-0862">Zinc</keyword>
<feature type="region of interest" description="Disordered" evidence="3">
    <location>
        <begin position="322"/>
        <end position="352"/>
    </location>
</feature>
<feature type="compositionally biased region" description="Polar residues" evidence="3">
    <location>
        <begin position="167"/>
        <end position="187"/>
    </location>
</feature>
<feature type="compositionally biased region" description="Low complexity" evidence="3">
    <location>
        <begin position="1769"/>
        <end position="1778"/>
    </location>
</feature>
<dbReference type="PROSITE" id="PS50103">
    <property type="entry name" value="ZF_C3H1"/>
    <property type="match status" value="1"/>
</dbReference>
<feature type="compositionally biased region" description="Polar residues" evidence="3">
    <location>
        <begin position="502"/>
        <end position="511"/>
    </location>
</feature>
<feature type="domain" description="C3H1-type" evidence="4">
    <location>
        <begin position="2011"/>
        <end position="2037"/>
    </location>
</feature>
<comment type="caution">
    <text evidence="5">The sequence shown here is derived from an EMBL/GenBank/DDBJ whole genome shotgun (WGS) entry which is preliminary data.</text>
</comment>
<feature type="region of interest" description="Disordered" evidence="3">
    <location>
        <begin position="1130"/>
        <end position="1166"/>
    </location>
</feature>
<feature type="region of interest" description="Disordered" evidence="3">
    <location>
        <begin position="1763"/>
        <end position="1828"/>
    </location>
</feature>
<keyword evidence="6" id="KW-1185">Reference proteome</keyword>
<feature type="region of interest" description="Disordered" evidence="3">
    <location>
        <begin position="281"/>
        <end position="307"/>
    </location>
</feature>
<evidence type="ECO:0000256" key="2">
    <source>
        <dbReference type="SAM" id="Coils"/>
    </source>
</evidence>
<feature type="compositionally biased region" description="Basic residues" evidence="3">
    <location>
        <begin position="749"/>
        <end position="758"/>
    </location>
</feature>
<evidence type="ECO:0000313" key="5">
    <source>
        <dbReference type="EMBL" id="KAH0550647.1"/>
    </source>
</evidence>
<gene>
    <name evidence="5" type="ORF">KQX54_020421</name>
</gene>
<evidence type="ECO:0000313" key="6">
    <source>
        <dbReference type="Proteomes" id="UP000826195"/>
    </source>
</evidence>
<sequence length="2041" mass="228239">MDEKEEGEISLEDVSSSEDLSINNHRKKKSRSRKIKLKNNMNDKRDAAWGKENRKFSNGFIGTEHRTLLNQEDSKNGLTPISSGEEIEYVSVPGSSQQIEIKTGQKKRRKKKKKKKAGPRMLTMDDLESDVVSDFRPDDKSFISTQPMTYASAPIIYNEVRETITITTTNHQSRSQKSTRQHYSSPVRSHRSPPENPRSPSSRRRSPRKFLPPGKPSTSSSVPTKHCSHKTLYQNKRHDEAYTSSLLKKVKEYDTTAVIPARQNRYKESSLKEKLNNMTKLHSDFKGGDNNNSKDNNNESIKIENLDDEDLDTLRRLALDTQQSRQDEDEQQQNSNNNNDNNSTNSDNTQTVLFNDSNHNVEELQLRAQALKTAVMNKCKNKGLFIKKRDKVIKDEATYNDSLLNDVIENIEENSAYSPGAFSVHYNKGSDVADMELDSDVEREKINSQAYSPYSPTDEVGDTFGDSYLTTDLLEDNKNQEMLDLEAPYSPSDIPASKLASPKSNQYNYPISDSDKSYLPNTSNFMDYNVVPTLSVHMPLNNVELNNISTLYGSLNVSSLNLSPLEQLNNSMLGNKNLSNNNKVLEPTEQVKFNETVVNSSARRAAKKDALYDEVLRDLEEDYGPIIRENEINNTVNVTSKLVPAPILRINKHLQKTLPLKQVDNPVKVFKSAEMKPVDINNQFVKTNTTFKPIKIPQPVKKSLASTSAEAFDSSIDESTTNCSNITPDDSSNNVTEKESVTTSDQVKRKPGRPKTPSKKITTTTVATNKNSKVTCNKAKTLTDKNINKKEQKTDRLNDETGKSESIKELSIITNKLDNNCKIDQILKQKKDSLLGKVSKIKNTKKPESLASTSETNDNKRRSSFEEEELRALALASLSKRLKPSGSSNKDSNSKESATNNVRFVKNNAQKPAMSKTITPSDGIPSTSSGITSNNNKKRPISADSQGPPKKIIKKSIKPTERVPKAIQSIIPQKFVQNKKKVPTLVPQSNPVVNNNNNSNINTVNKTNDPIDSLTSKITSTKKIQRMVINLGEDSDTDSEFEQLASVCRSNFKIPATRSNNPLTVPDTDFEKRLEDLLRSQREKTESSASKSSATTNSSDFSKTPQAMRHMPPDKLEEYRRLKQRAAELEKSITNDKRKRNPDKPNSAVKPTEAIPNPTKSLPKKIIKPGVEKTSSFVNAASTSTSVSAKTLSADKSISFSINNDISNTNSNSELSSKREENRLKVLANCSQEILKIIPKTNRKINLIRKANDNLNDERTDETIAQNVNVNVKSSDEIIEAIGTTASSDSFEYMHDSVIESFIIEEEKVDPNIIASISESHVVKNNSNVINWPRVSADDLSGNNKFDKLVIQISNTRDIDVLPRRQVNVIKKDQDKKSEPVKPQEKVAGPTLRILTADQVNMRGKVAAPTLRILTADQLNMRTDQSVTIETTTTMTTATVTGITETVTSSQERKHDNVMLNYNKKILHTCDNNNLINEMTIEEEEENKFDASIVVISESLNSDNRTNISELSIDNSSQVSKNDTVNNTVNTATGTSSESTESPSERINAEIKIVIDDYKLLSSEEQQSKLTTMESKFTEKKQMELDAYNILTENLQELETERQIQLDLSTQVKRLRAELKLAEERLKVQQEKLTGISGKIMTNKNFVNDRRNECNNHARICTEMGLIVVGKDYKIPPVGNQLSREAMKEVANRIKRLRKKAGSVDIGNNSDQQSNDDQSSVSSKDTCNTDDLYNLKINNQLNEQLGEVKIENSTEPLQVNLLSNEKDSTNVTNTVTSVDGQSGNDKTIVIKTENVENDRTETTSGTSNSRPEKEINNSNNNKKNNPEGIETEVAVKQEIIDIELESLPVDSEFTISYPNLESELNQIEMECIAKNEQDDLNELESRLTPIDPTLPEESYPMTEPMQQDDNINSIEPKTENDNDNNLTLPVFTNAPPVNDISSLIQPTVQTSQLSSSSGGNSSVDITDSLSKILGDNLSTRRKECEKKIKLSQPVKSYESILPALNPTRNLDPNAVLCPFELKGTCKDDACTYAHLNHRSTT</sequence>
<feature type="compositionally biased region" description="Basic residues" evidence="3">
    <location>
        <begin position="24"/>
        <end position="37"/>
    </location>
</feature>
<feature type="compositionally biased region" description="Low complexity" evidence="3">
    <location>
        <begin position="1087"/>
        <end position="1099"/>
    </location>
</feature>
<evidence type="ECO:0000256" key="3">
    <source>
        <dbReference type="SAM" id="MobiDB-lite"/>
    </source>
</evidence>
<feature type="region of interest" description="Disordered" evidence="3">
    <location>
        <begin position="89"/>
        <end position="125"/>
    </location>
</feature>
<dbReference type="InterPro" id="IPR019607">
    <property type="entry name" value="Putative_zinc-finger_domain"/>
</dbReference>
<feature type="region of interest" description="Disordered" evidence="3">
    <location>
        <begin position="845"/>
        <end position="951"/>
    </location>
</feature>
<feature type="compositionally biased region" description="Low complexity" evidence="3">
    <location>
        <begin position="1519"/>
        <end position="1542"/>
    </location>
</feature>
<reference evidence="5 6" key="1">
    <citation type="journal article" date="2021" name="J. Hered.">
        <title>A chromosome-level genome assembly of the parasitoid wasp, Cotesia glomerata (Hymenoptera: Braconidae).</title>
        <authorList>
            <person name="Pinto B.J."/>
            <person name="Weis J.J."/>
            <person name="Gamble T."/>
            <person name="Ode P.J."/>
            <person name="Paul R."/>
            <person name="Zaspel J.M."/>
        </authorList>
    </citation>
    <scope>NUCLEOTIDE SEQUENCE [LARGE SCALE GENOMIC DNA]</scope>
    <source>
        <strain evidence="5">CgM1</strain>
    </source>
</reference>
<organism evidence="5 6">
    <name type="scientific">Cotesia glomerata</name>
    <name type="common">Lepidopteran parasitic wasp</name>
    <name type="synonym">Apanteles glomeratus</name>
    <dbReference type="NCBI Taxonomy" id="32391"/>
    <lineage>
        <taxon>Eukaryota</taxon>
        <taxon>Metazoa</taxon>
        <taxon>Ecdysozoa</taxon>
        <taxon>Arthropoda</taxon>
        <taxon>Hexapoda</taxon>
        <taxon>Insecta</taxon>
        <taxon>Pterygota</taxon>
        <taxon>Neoptera</taxon>
        <taxon>Endopterygota</taxon>
        <taxon>Hymenoptera</taxon>
        <taxon>Apocrita</taxon>
        <taxon>Ichneumonoidea</taxon>
        <taxon>Braconidae</taxon>
        <taxon>Microgastrinae</taxon>
        <taxon>Cotesia</taxon>
    </lineage>
</organism>
<feature type="region of interest" description="Disordered" evidence="3">
    <location>
        <begin position="1890"/>
        <end position="1924"/>
    </location>
</feature>
<feature type="compositionally biased region" description="Low complexity" evidence="3">
    <location>
        <begin position="1708"/>
        <end position="1723"/>
    </location>
</feature>
<feature type="region of interest" description="Disordered" evidence="3">
    <location>
        <begin position="487"/>
        <end position="514"/>
    </location>
</feature>
<feature type="region of interest" description="Disordered" evidence="3">
    <location>
        <begin position="1698"/>
        <end position="1727"/>
    </location>
</feature>
<keyword evidence="2" id="KW-0175">Coiled coil</keyword>
<feature type="compositionally biased region" description="Low complexity" evidence="3">
    <location>
        <begin position="332"/>
        <end position="351"/>
    </location>
</feature>
<keyword evidence="1" id="KW-0479">Metal-binding</keyword>
<evidence type="ECO:0000256" key="1">
    <source>
        <dbReference type="PROSITE-ProRule" id="PRU00723"/>
    </source>
</evidence>
<feature type="region of interest" description="Disordered" evidence="3">
    <location>
        <begin position="1080"/>
        <end position="1112"/>
    </location>
</feature>
<dbReference type="Pfam" id="PF10650">
    <property type="entry name" value="zf-C3H1"/>
    <property type="match status" value="1"/>
</dbReference>
<keyword evidence="1" id="KW-0863">Zinc-finger</keyword>
<protein>
    <recommendedName>
        <fullName evidence="4">C3H1-type domain-containing protein</fullName>
    </recommendedName>
</protein>
<feature type="compositionally biased region" description="Basic residues" evidence="3">
    <location>
        <begin position="104"/>
        <end position="118"/>
    </location>
</feature>
<feature type="zinc finger region" description="C3H1-type" evidence="1">
    <location>
        <begin position="2011"/>
        <end position="2037"/>
    </location>
</feature>
<proteinExistence type="predicted"/>
<feature type="compositionally biased region" description="Polar residues" evidence="3">
    <location>
        <begin position="1904"/>
        <end position="1915"/>
    </location>
</feature>
<name>A0AAV7IIA9_COTGL</name>
<dbReference type="InterPro" id="IPR000571">
    <property type="entry name" value="Znf_CCCH"/>
</dbReference>
<feature type="compositionally biased region" description="Basic and acidic residues" evidence="3">
    <location>
        <begin position="41"/>
        <end position="52"/>
    </location>
</feature>
<feature type="region of interest" description="Disordered" evidence="3">
    <location>
        <begin position="1518"/>
        <end position="1544"/>
    </location>
</feature>
<feature type="region of interest" description="Disordered" evidence="3">
    <location>
        <begin position="712"/>
        <end position="764"/>
    </location>
</feature>
<feature type="compositionally biased region" description="Polar residues" evidence="3">
    <location>
        <begin position="885"/>
        <end position="935"/>
    </location>
</feature>
<feature type="compositionally biased region" description="Low complexity" evidence="3">
    <location>
        <begin position="12"/>
        <end position="23"/>
    </location>
</feature>
<feature type="compositionally biased region" description="Low complexity" evidence="3">
    <location>
        <begin position="288"/>
        <end position="300"/>
    </location>
</feature>
<feature type="compositionally biased region" description="Polar residues" evidence="3">
    <location>
        <begin position="717"/>
        <end position="745"/>
    </location>
</feature>